<dbReference type="EMBL" id="BSOE01000058">
    <property type="protein sequence ID" value="GLR06581.1"/>
    <property type="molecule type" value="Genomic_DNA"/>
</dbReference>
<name>A0ABQ5YAZ3_9VIBR</name>
<reference evidence="2" key="1">
    <citation type="journal article" date="2019" name="Int. J. Syst. Evol. Microbiol.">
        <title>The Global Catalogue of Microorganisms (GCM) 10K type strain sequencing project: providing services to taxonomists for standard genome sequencing and annotation.</title>
        <authorList>
            <consortium name="The Broad Institute Genomics Platform"/>
            <consortium name="The Broad Institute Genome Sequencing Center for Infectious Disease"/>
            <person name="Wu L."/>
            <person name="Ma J."/>
        </authorList>
    </citation>
    <scope>NUCLEOTIDE SEQUENCE [LARGE SCALE GENOMIC DNA]</scope>
    <source>
        <strain evidence="2">NBRC 110633</strain>
    </source>
</reference>
<evidence type="ECO:0000313" key="2">
    <source>
        <dbReference type="Proteomes" id="UP001156669"/>
    </source>
</evidence>
<gene>
    <name evidence="1" type="ORF">GCM10007906_41690</name>
</gene>
<sequence>MQNAIKAGDGDQLVGFANVLMPHFEKWWNVQIHHSVSNKIKYAEDPVQANDLPFSIKPN</sequence>
<comment type="caution">
    <text evidence="1">The sequence shown here is derived from an EMBL/GenBank/DDBJ whole genome shotgun (WGS) entry which is preliminary data.</text>
</comment>
<organism evidence="1 2">
    <name type="scientific">Vibrio hyugaensis</name>
    <dbReference type="NCBI Taxonomy" id="1534743"/>
    <lineage>
        <taxon>Bacteria</taxon>
        <taxon>Pseudomonadati</taxon>
        <taxon>Pseudomonadota</taxon>
        <taxon>Gammaproteobacteria</taxon>
        <taxon>Vibrionales</taxon>
        <taxon>Vibrionaceae</taxon>
        <taxon>Vibrio</taxon>
    </lineage>
</organism>
<accession>A0ABQ5YAZ3</accession>
<dbReference type="Proteomes" id="UP001156669">
    <property type="component" value="Unassembled WGS sequence"/>
</dbReference>
<evidence type="ECO:0000313" key="1">
    <source>
        <dbReference type="EMBL" id="GLR06581.1"/>
    </source>
</evidence>
<proteinExistence type="predicted"/>
<keyword evidence="2" id="KW-1185">Reference proteome</keyword>
<protein>
    <submittedName>
        <fullName evidence="1">Uncharacterized protein</fullName>
    </submittedName>
</protein>